<comment type="caution">
    <text evidence="2">The sequence shown here is derived from an EMBL/GenBank/DDBJ whole genome shotgun (WGS) entry which is preliminary data.</text>
</comment>
<accession>A0A9D1JXC6</accession>
<evidence type="ECO:0000313" key="3">
    <source>
        <dbReference type="Proteomes" id="UP000886865"/>
    </source>
</evidence>
<gene>
    <name evidence="2" type="ORF">IAA86_04865</name>
</gene>
<name>A0A9D1JXC6_9BACT</name>
<feature type="chain" id="PRO_5038382605" description="Outer membrane efflux protein" evidence="1">
    <location>
        <begin position="23"/>
        <end position="292"/>
    </location>
</feature>
<reference evidence="2" key="2">
    <citation type="journal article" date="2021" name="PeerJ">
        <title>Extensive microbial diversity within the chicken gut microbiome revealed by metagenomics and culture.</title>
        <authorList>
            <person name="Gilroy R."/>
            <person name="Ravi A."/>
            <person name="Getino M."/>
            <person name="Pursley I."/>
            <person name="Horton D.L."/>
            <person name="Alikhan N.F."/>
            <person name="Baker D."/>
            <person name="Gharbi K."/>
            <person name="Hall N."/>
            <person name="Watson M."/>
            <person name="Adriaenssens E.M."/>
            <person name="Foster-Nyarko E."/>
            <person name="Jarju S."/>
            <person name="Secka A."/>
            <person name="Antonio M."/>
            <person name="Oren A."/>
            <person name="Chaudhuri R.R."/>
            <person name="La Ragione R."/>
            <person name="Hildebrand F."/>
            <person name="Pallen M.J."/>
        </authorList>
    </citation>
    <scope>NUCLEOTIDE SEQUENCE</scope>
    <source>
        <strain evidence="2">CHK152-2871</strain>
    </source>
</reference>
<dbReference type="PROSITE" id="PS51257">
    <property type="entry name" value="PROKAR_LIPOPROTEIN"/>
    <property type="match status" value="1"/>
</dbReference>
<evidence type="ECO:0008006" key="4">
    <source>
        <dbReference type="Google" id="ProtNLM"/>
    </source>
</evidence>
<dbReference type="AlphaFoldDB" id="A0A9D1JXC6"/>
<proteinExistence type="predicted"/>
<evidence type="ECO:0000256" key="1">
    <source>
        <dbReference type="SAM" id="SignalP"/>
    </source>
</evidence>
<organism evidence="2 3">
    <name type="scientific">Candidatus Galligastranaerophilus intestinavium</name>
    <dbReference type="NCBI Taxonomy" id="2840836"/>
    <lineage>
        <taxon>Bacteria</taxon>
        <taxon>Candidatus Galligastranaerophilus</taxon>
    </lineage>
</organism>
<dbReference type="SUPFAM" id="SSF56954">
    <property type="entry name" value="Outer membrane efflux proteins (OEP)"/>
    <property type="match status" value="1"/>
</dbReference>
<keyword evidence="1" id="KW-0732">Signal</keyword>
<protein>
    <recommendedName>
        <fullName evidence="4">Outer membrane efflux protein</fullName>
    </recommendedName>
</protein>
<feature type="signal peptide" evidence="1">
    <location>
        <begin position="1"/>
        <end position="22"/>
    </location>
</feature>
<reference evidence="2" key="1">
    <citation type="submission" date="2020-10" db="EMBL/GenBank/DDBJ databases">
        <authorList>
            <person name="Gilroy R."/>
        </authorList>
    </citation>
    <scope>NUCLEOTIDE SEQUENCE</scope>
    <source>
        <strain evidence="2">CHK152-2871</strain>
    </source>
</reference>
<sequence>MFKKAFSIFLINLLFSSACYCAQEIRPENLEEHKIQYDEQVQTLKGSLFINDTEEAQMVVNKQQQSDIEDLENLWNATVNSNPLIKFCLKKLAIPEEQRRVHSSLMAKSMSALISGAAMLPSFMGMHYSIQSASFAAARLANNWINKDNYKKLKDVPLTDTEAIELAALIEELQDEIVVTYYNYKGALMRLKDCRAQLLLYNKNYNEALKKNDSLEISVASAQWEEQLVEEYKIKQDVKKYHLMLERLAGKETTENLNVAQYNLKTQNVDLNNINFSKREIPVNIEAFNAKN</sequence>
<dbReference type="Proteomes" id="UP000886865">
    <property type="component" value="Unassembled WGS sequence"/>
</dbReference>
<evidence type="ECO:0000313" key="2">
    <source>
        <dbReference type="EMBL" id="HIS74334.1"/>
    </source>
</evidence>
<dbReference type="EMBL" id="DVJQ01000042">
    <property type="protein sequence ID" value="HIS74334.1"/>
    <property type="molecule type" value="Genomic_DNA"/>
</dbReference>